<dbReference type="EMBL" id="FUYM01000040">
    <property type="protein sequence ID" value="SKC15887.1"/>
    <property type="molecule type" value="Genomic_DNA"/>
</dbReference>
<evidence type="ECO:0000313" key="2">
    <source>
        <dbReference type="Proteomes" id="UP000189818"/>
    </source>
</evidence>
<name>A0A1T5H5B4_9SPHN</name>
<dbReference type="STRING" id="439228.SAMN06295920_1408"/>
<accession>A0A1T5H5B4</accession>
<dbReference type="Proteomes" id="UP000189818">
    <property type="component" value="Unassembled WGS sequence"/>
</dbReference>
<gene>
    <name evidence="1" type="ORF">SAMN06295920_1408</name>
</gene>
<evidence type="ECO:0000313" key="1">
    <source>
        <dbReference type="EMBL" id="SKC15887.1"/>
    </source>
</evidence>
<protein>
    <submittedName>
        <fullName evidence="1">Uncharacterized protein</fullName>
    </submittedName>
</protein>
<reference evidence="2" key="1">
    <citation type="submission" date="2017-02" db="EMBL/GenBank/DDBJ databases">
        <authorList>
            <person name="Varghese N."/>
            <person name="Submissions S."/>
        </authorList>
    </citation>
    <scope>NUCLEOTIDE SEQUENCE [LARGE SCALE GENOMIC DNA]</scope>
    <source>
        <strain evidence="2">UM2</strain>
    </source>
</reference>
<sequence length="119" mass="12681">MLAAAQSDIQRDESIQLGATQLYQCLFRDEQIPFGIEHFKVICDALAVASAGKIGDRSLCRSGTNLRGDLFSKPAAPGKGVRNFAESSLNGAFVFGDGNILTCLSHAQIALPRTPIEDG</sequence>
<keyword evidence="2" id="KW-1185">Reference proteome</keyword>
<proteinExistence type="predicted"/>
<dbReference type="AlphaFoldDB" id="A0A1T5H5B4"/>
<organism evidence="1 2">
    <name type="scientific">Rhizorhabdus histidinilytica</name>
    <dbReference type="NCBI Taxonomy" id="439228"/>
    <lineage>
        <taxon>Bacteria</taxon>
        <taxon>Pseudomonadati</taxon>
        <taxon>Pseudomonadota</taxon>
        <taxon>Alphaproteobacteria</taxon>
        <taxon>Sphingomonadales</taxon>
        <taxon>Sphingomonadaceae</taxon>
        <taxon>Rhizorhabdus</taxon>
    </lineage>
</organism>